<dbReference type="InterPro" id="IPR051207">
    <property type="entry name" value="ComplexI_NDUFA9_subunit"/>
</dbReference>
<name>A0A3A1TVY0_9MICO</name>
<dbReference type="PANTHER" id="PTHR12126">
    <property type="entry name" value="NADH-UBIQUINONE OXIDOREDUCTASE 39 KDA SUBUNIT-RELATED"/>
    <property type="match status" value="1"/>
</dbReference>
<dbReference type="GO" id="GO:0044877">
    <property type="term" value="F:protein-containing complex binding"/>
    <property type="evidence" value="ECO:0007669"/>
    <property type="project" value="TreeGrafter"/>
</dbReference>
<dbReference type="SUPFAM" id="SSF51735">
    <property type="entry name" value="NAD(P)-binding Rossmann-fold domains"/>
    <property type="match status" value="1"/>
</dbReference>
<reference evidence="2" key="1">
    <citation type="submission" date="2018-09" db="EMBL/GenBank/DDBJ databases">
        <authorList>
            <person name="Kim I."/>
        </authorList>
    </citation>
    <scope>NUCLEOTIDE SEQUENCE [LARGE SCALE GENOMIC DNA]</scope>
    <source>
        <strain evidence="2">DD4a</strain>
    </source>
</reference>
<sequence length="249" mass="26083">MRIFIAGGRGHVGGRLAERLRRDGHEVVAGSRSNGIDVVTGEGLGAALVGVDAVVDVLNAQVMEAEASIEFFRGTTLRLLAAELTTGVRHHVLLSVVGADRATGNGYYAGKVAQEDAVRDEEVPFTVVRATQFHDFVPTIADWLTVDGVVQAPPTLLQPVDVDDVVDLLAEIATGGPLGEVVDIAGPDRFHLDDLIRSALAKEGDARTVRTVDGDALGATDAHSLVPLGAHRTGARRFPGANGVPPVRA</sequence>
<accession>A0A3A1TVY0</accession>
<evidence type="ECO:0000313" key="2">
    <source>
        <dbReference type="Proteomes" id="UP000265742"/>
    </source>
</evidence>
<dbReference type="InterPro" id="IPR036291">
    <property type="entry name" value="NAD(P)-bd_dom_sf"/>
</dbReference>
<dbReference type="PANTHER" id="PTHR12126:SF11">
    <property type="entry name" value="NADH DEHYDROGENASE [UBIQUINONE] 1 ALPHA SUBCOMPLEX SUBUNIT 9, MITOCHONDRIAL"/>
    <property type="match status" value="1"/>
</dbReference>
<evidence type="ECO:0000313" key="1">
    <source>
        <dbReference type="EMBL" id="RIX28413.1"/>
    </source>
</evidence>
<dbReference type="RefSeq" id="WP_119482723.1">
    <property type="nucleotide sequence ID" value="NZ_QXTG01000002.1"/>
</dbReference>
<dbReference type="Gene3D" id="3.40.50.720">
    <property type="entry name" value="NAD(P)-binding Rossmann-like Domain"/>
    <property type="match status" value="1"/>
</dbReference>
<proteinExistence type="predicted"/>
<dbReference type="OrthoDB" id="9771302at2"/>
<protein>
    <submittedName>
        <fullName evidence="1">NmrA family protein</fullName>
    </submittedName>
</protein>
<dbReference type="EMBL" id="QXTG01000002">
    <property type="protein sequence ID" value="RIX28413.1"/>
    <property type="molecule type" value="Genomic_DNA"/>
</dbReference>
<keyword evidence="2" id="KW-1185">Reference proteome</keyword>
<organism evidence="1 2">
    <name type="scientific">Amnibacterium setariae</name>
    <dbReference type="NCBI Taxonomy" id="2306585"/>
    <lineage>
        <taxon>Bacteria</taxon>
        <taxon>Bacillati</taxon>
        <taxon>Actinomycetota</taxon>
        <taxon>Actinomycetes</taxon>
        <taxon>Micrococcales</taxon>
        <taxon>Microbacteriaceae</taxon>
        <taxon>Amnibacterium</taxon>
    </lineage>
</organism>
<dbReference type="AlphaFoldDB" id="A0A3A1TVY0"/>
<dbReference type="Proteomes" id="UP000265742">
    <property type="component" value="Unassembled WGS sequence"/>
</dbReference>
<gene>
    <name evidence="1" type="ORF">D1781_13345</name>
</gene>
<comment type="caution">
    <text evidence="1">The sequence shown here is derived from an EMBL/GenBank/DDBJ whole genome shotgun (WGS) entry which is preliminary data.</text>
</comment>